<dbReference type="AlphaFoldDB" id="A0A8K1C8P1"/>
<reference evidence="2" key="1">
    <citation type="submission" date="2019-03" db="EMBL/GenBank/DDBJ databases">
        <title>Long read genome sequence of the mycoparasitic Pythium oligandrum ATCC 38472 isolated from sugarbeet rhizosphere.</title>
        <authorList>
            <person name="Gaulin E."/>
        </authorList>
    </citation>
    <scope>NUCLEOTIDE SEQUENCE</scope>
    <source>
        <strain evidence="2">ATCC 38472_TT</strain>
    </source>
</reference>
<feature type="compositionally biased region" description="Low complexity" evidence="1">
    <location>
        <begin position="223"/>
        <end position="236"/>
    </location>
</feature>
<organism evidence="2 3">
    <name type="scientific">Pythium oligandrum</name>
    <name type="common">Mycoparasitic fungus</name>
    <dbReference type="NCBI Taxonomy" id="41045"/>
    <lineage>
        <taxon>Eukaryota</taxon>
        <taxon>Sar</taxon>
        <taxon>Stramenopiles</taxon>
        <taxon>Oomycota</taxon>
        <taxon>Peronosporomycetes</taxon>
        <taxon>Pythiales</taxon>
        <taxon>Pythiaceae</taxon>
        <taxon>Pythium</taxon>
    </lineage>
</organism>
<gene>
    <name evidence="2" type="ORF">Poli38472_011826</name>
</gene>
<evidence type="ECO:0000313" key="2">
    <source>
        <dbReference type="EMBL" id="TMW58238.1"/>
    </source>
</evidence>
<feature type="region of interest" description="Disordered" evidence="1">
    <location>
        <begin position="213"/>
        <end position="236"/>
    </location>
</feature>
<dbReference type="EMBL" id="SPLM01000112">
    <property type="protein sequence ID" value="TMW58238.1"/>
    <property type="molecule type" value="Genomic_DNA"/>
</dbReference>
<accession>A0A8K1C8P1</accession>
<feature type="compositionally biased region" description="Low complexity" evidence="1">
    <location>
        <begin position="13"/>
        <end position="30"/>
    </location>
</feature>
<name>A0A8K1C8P1_PYTOL</name>
<sequence>MGGAASKQGVKRATAAAATATKPSPAAAAAVEAPRVIPVDMSRAEVVKAAVTPARPSMEDAVRNPNAAPELIEMNQQLLEEMKRFQDFDKVEYLETDFAAFKKTASSYRIRSNEPITLPTDRTRNAASGTFLEDLPGRLSNNDMRQILRLHYEDPVTWTAELLADRYEVQASQIRSMISNVGPPNVLKPIGPSEHPLGIWFESPTVAAAALASGESVFEQPASSSSSSEELPSSSS</sequence>
<dbReference type="OrthoDB" id="65810at2759"/>
<dbReference type="Proteomes" id="UP000794436">
    <property type="component" value="Unassembled WGS sequence"/>
</dbReference>
<feature type="region of interest" description="Disordered" evidence="1">
    <location>
        <begin position="1"/>
        <end position="30"/>
    </location>
</feature>
<proteinExistence type="predicted"/>
<evidence type="ECO:0000256" key="1">
    <source>
        <dbReference type="SAM" id="MobiDB-lite"/>
    </source>
</evidence>
<comment type="caution">
    <text evidence="2">The sequence shown here is derived from an EMBL/GenBank/DDBJ whole genome shotgun (WGS) entry which is preliminary data.</text>
</comment>
<keyword evidence="3" id="KW-1185">Reference proteome</keyword>
<evidence type="ECO:0000313" key="3">
    <source>
        <dbReference type="Proteomes" id="UP000794436"/>
    </source>
</evidence>
<protein>
    <submittedName>
        <fullName evidence="2">Uncharacterized protein</fullName>
    </submittedName>
</protein>